<evidence type="ECO:0000313" key="1">
    <source>
        <dbReference type="EMBL" id="BAF55632.1"/>
    </source>
</evidence>
<dbReference type="EMBL" id="BN001297">
    <property type="protein sequence ID" value="CAX62812.1"/>
    <property type="molecule type" value="Genomic_DNA"/>
</dbReference>
<gene>
    <name evidence="2" type="primary">porH</name>
    <name evidence="1" type="ordered locus">cgR_2618</name>
</gene>
<dbReference type="Proteomes" id="UP000006698">
    <property type="component" value="Chromosome"/>
</dbReference>
<name>A4QHB6_CORGB</name>
<dbReference type="NCBIfam" id="NF033938">
    <property type="entry name" value="porH_2"/>
    <property type="match status" value="1"/>
</dbReference>
<reference evidence="2" key="2">
    <citation type="journal article" date="2010" name="J. Bacteriol.">
        <title>Reconstitution experiments and gene deletions reveal the existence of two-component major cell wall channels in the genus Corynebacterium.</title>
        <authorList>
            <person name="Barth E."/>
            <person name="Agullo Barcelo M."/>
            <person name="Klaeckta C."/>
            <person name="Benz R."/>
        </authorList>
    </citation>
    <scope>NUCLEOTIDE SEQUENCE</scope>
    <source>
        <strain evidence="2">R</strain>
    </source>
</reference>
<dbReference type="HOGENOM" id="CLU_2988928_0_0_11"/>
<dbReference type="RefSeq" id="WP_011897921.1">
    <property type="nucleotide sequence ID" value="NC_009342.1"/>
</dbReference>
<organism evidence="2">
    <name type="scientific">Corynebacterium glutamicum (strain R)</name>
    <dbReference type="NCBI Taxonomy" id="340322"/>
    <lineage>
        <taxon>Bacteria</taxon>
        <taxon>Bacillati</taxon>
        <taxon>Actinomycetota</taxon>
        <taxon>Actinomycetes</taxon>
        <taxon>Mycobacteriales</taxon>
        <taxon>Corynebacteriaceae</taxon>
        <taxon>Corynebacterium</taxon>
    </lineage>
</organism>
<evidence type="ECO:0000313" key="2">
    <source>
        <dbReference type="EMBL" id="CAX62812.1"/>
    </source>
</evidence>
<dbReference type="KEGG" id="cgt:cgR_2618"/>
<reference evidence="1" key="1">
    <citation type="journal article" date="2007" name="Microbiology">
        <title>Comparative analysis of the Corynebacterium glutamicum group and complete genome sequence of strain R.</title>
        <authorList>
            <person name="Yukawa H."/>
            <person name="Omumasaba C.A."/>
            <person name="Nonaka H."/>
            <person name="Kos P."/>
            <person name="Okai N."/>
            <person name="Suzuki N."/>
            <person name="Suda M."/>
            <person name="Tsuge Y."/>
            <person name="Watanabe J."/>
            <person name="Ikeda Y."/>
            <person name="Vertes A.A."/>
            <person name="Inui M."/>
        </authorList>
    </citation>
    <scope>NUCLEOTIDE SEQUENCE</scope>
    <source>
        <strain evidence="1">R</strain>
    </source>
</reference>
<dbReference type="AlphaFoldDB" id="A4QHB6"/>
<proteinExistence type="predicted"/>
<sequence length="57" mass="6091">MDLSLLKDNLSDYATFGKNIGTALQSIPTVLNSILDFFTGFGDNADTTGKAFENLSS</sequence>
<dbReference type="EMBL" id="AP009044">
    <property type="protein sequence ID" value="BAF55632.1"/>
    <property type="molecule type" value="Genomic_DNA"/>
</dbReference>
<accession>A4QHB6</accession>
<protein>
    <submittedName>
        <fullName evidence="2">Porin</fullName>
    </submittedName>
</protein>